<evidence type="ECO:0008006" key="2">
    <source>
        <dbReference type="Google" id="ProtNLM"/>
    </source>
</evidence>
<dbReference type="Gene3D" id="1.10.30.50">
    <property type="match status" value="1"/>
</dbReference>
<gene>
    <name evidence="1" type="ORF">ENV41_04655</name>
</gene>
<organism evidence="1">
    <name type="scientific">candidate division CPR3 bacterium</name>
    <dbReference type="NCBI Taxonomy" id="2268181"/>
    <lineage>
        <taxon>Bacteria</taxon>
        <taxon>Bacteria division CPR3</taxon>
    </lineage>
</organism>
<evidence type="ECO:0000313" key="1">
    <source>
        <dbReference type="EMBL" id="HFZ09400.1"/>
    </source>
</evidence>
<sequence length="101" mass="11476">MRERECQAPVHAEGCPCQTCQKTTCDGCNVTNIDHFTPKCIAKVWGWNRKQTDAPENLQWLSRPCHTEKDRTTPKRKQLACKIVSGKTVTLDEYLSAINGR</sequence>
<protein>
    <recommendedName>
        <fullName evidence="2">HNH endonuclease</fullName>
    </recommendedName>
</protein>
<proteinExistence type="predicted"/>
<comment type="caution">
    <text evidence="1">The sequence shown here is derived from an EMBL/GenBank/DDBJ whole genome shotgun (WGS) entry which is preliminary data.</text>
</comment>
<name>A0A7V3JAL8_UNCC3</name>
<dbReference type="EMBL" id="DTGG01000142">
    <property type="protein sequence ID" value="HFZ09400.1"/>
    <property type="molecule type" value="Genomic_DNA"/>
</dbReference>
<accession>A0A7V3JAL8</accession>
<dbReference type="AlphaFoldDB" id="A0A7V3JAL8"/>
<reference evidence="1" key="1">
    <citation type="journal article" date="2020" name="mSystems">
        <title>Genome- and Community-Level Interaction Insights into Carbon Utilization and Element Cycling Functions of Hydrothermarchaeota in Hydrothermal Sediment.</title>
        <authorList>
            <person name="Zhou Z."/>
            <person name="Liu Y."/>
            <person name="Xu W."/>
            <person name="Pan J."/>
            <person name="Luo Z.H."/>
            <person name="Li M."/>
        </authorList>
    </citation>
    <scope>NUCLEOTIDE SEQUENCE [LARGE SCALE GENOMIC DNA]</scope>
    <source>
        <strain evidence="1">SpSt-757</strain>
    </source>
</reference>